<evidence type="ECO:0000313" key="2">
    <source>
        <dbReference type="EMBL" id="MCU4742835.1"/>
    </source>
</evidence>
<organism evidence="2 3">
    <name type="scientific">Natronoglomus mannanivorans</name>
    <dbReference type="NCBI Taxonomy" id="2979990"/>
    <lineage>
        <taxon>Archaea</taxon>
        <taxon>Methanobacteriati</taxon>
        <taxon>Methanobacteriota</taxon>
        <taxon>Stenosarchaea group</taxon>
        <taxon>Halobacteria</taxon>
        <taxon>Halobacteriales</taxon>
        <taxon>Natrialbaceae</taxon>
        <taxon>Natronoglomus</taxon>
    </lineage>
</organism>
<dbReference type="Proteomes" id="UP001321018">
    <property type="component" value="Unassembled WGS sequence"/>
</dbReference>
<dbReference type="RefSeq" id="WP_338004650.1">
    <property type="nucleotide sequence ID" value="NZ_JAOPKA010000011.1"/>
</dbReference>
<name>A0AAP3E2W4_9EURY</name>
<sequence>MSLCVKPEDEEDHDENTTDRRRIDVTDMHAAGVQEYVRDSVTTDHVSLKHRAGRTYLVLEE</sequence>
<accession>A0AAP3E2W4</accession>
<dbReference type="AlphaFoldDB" id="A0AAP3E2W4"/>
<comment type="caution">
    <text evidence="2">The sequence shown here is derived from an EMBL/GenBank/DDBJ whole genome shotgun (WGS) entry which is preliminary data.</text>
</comment>
<evidence type="ECO:0000313" key="3">
    <source>
        <dbReference type="Proteomes" id="UP001321018"/>
    </source>
</evidence>
<protein>
    <submittedName>
        <fullName evidence="2">Uncharacterized protein</fullName>
    </submittedName>
</protein>
<feature type="region of interest" description="Disordered" evidence="1">
    <location>
        <begin position="1"/>
        <end position="20"/>
    </location>
</feature>
<gene>
    <name evidence="2" type="ORF">OB960_15715</name>
</gene>
<proteinExistence type="predicted"/>
<evidence type="ECO:0000256" key="1">
    <source>
        <dbReference type="SAM" id="MobiDB-lite"/>
    </source>
</evidence>
<dbReference type="EMBL" id="JAOPKA010000011">
    <property type="protein sequence ID" value="MCU4742835.1"/>
    <property type="molecule type" value="Genomic_DNA"/>
</dbReference>
<reference evidence="2" key="1">
    <citation type="submission" date="2022-09" db="EMBL/GenBank/DDBJ databases">
        <title>Enrichment on poylsaccharides allowed isolation of novel metabolic and taxonomic groups of Haloarchaea.</title>
        <authorList>
            <person name="Sorokin D.Y."/>
            <person name="Elcheninov A.G."/>
            <person name="Khizhniak T.V."/>
            <person name="Kolganova T.V."/>
            <person name="Kublanov I.V."/>
        </authorList>
    </citation>
    <scope>NUCLEOTIDE SEQUENCE</scope>
    <source>
        <strain evidence="2">AArc-xg1-1</strain>
    </source>
</reference>